<evidence type="ECO:0000256" key="3">
    <source>
        <dbReference type="ARBA" id="ARBA00022538"/>
    </source>
</evidence>
<comment type="caution">
    <text evidence="15">The sequence shown here is derived from an EMBL/GenBank/DDBJ whole genome shotgun (WGS) entry which is preliminary data.</text>
</comment>
<dbReference type="FunFam" id="2.60.40.1400:FF:000001">
    <property type="entry name" value="G protein-activated inward rectifier potassium channel 2"/>
    <property type="match status" value="1"/>
</dbReference>
<evidence type="ECO:0000256" key="5">
    <source>
        <dbReference type="ARBA" id="ARBA00022882"/>
    </source>
</evidence>
<accession>A0AA88XVB2</accession>
<feature type="domain" description="Inward rectifier potassium channel C-terminal" evidence="14">
    <location>
        <begin position="1"/>
        <end position="149"/>
    </location>
</feature>
<evidence type="ECO:0000256" key="1">
    <source>
        <dbReference type="ARBA" id="ARBA00004141"/>
    </source>
</evidence>
<dbReference type="InterPro" id="IPR014756">
    <property type="entry name" value="Ig_E-set"/>
</dbReference>
<comment type="subcellular location">
    <subcellularLocation>
        <location evidence="1 12">Membrane</location>
        <topology evidence="1 12">Multi-pass membrane protein</topology>
    </subcellularLocation>
</comment>
<keyword evidence="10 12" id="KW-0407">Ion channel</keyword>
<evidence type="ECO:0000256" key="13">
    <source>
        <dbReference type="SAM" id="MobiDB-lite"/>
    </source>
</evidence>
<sequence length="214" mass="24570">MRKSHIVEAHVRAVCIKKKITKEGEVLPLYQFDVDLGFDTGRDRLFLVWPVIIVHKIDEESPFFEMSPDDLHREQFELIVILEGIVESTGMTTQARSSYLPGEILWGHRFERLVTFQKENGQYQIDFSRFHNTMPVDTPQCSAKDLAEMGDIVPEQTFLDDENSSVCSNRQNHFTNLYVMKRHGIAQTDFDDDLDSQSSSIPSQIAAEDSETLL</sequence>
<dbReference type="EMBL" id="VSWD01000010">
    <property type="protein sequence ID" value="KAK3090997.1"/>
    <property type="molecule type" value="Genomic_DNA"/>
</dbReference>
<evidence type="ECO:0000256" key="2">
    <source>
        <dbReference type="ARBA" id="ARBA00022448"/>
    </source>
</evidence>
<dbReference type="GO" id="GO:0034702">
    <property type="term" value="C:monoatomic ion channel complex"/>
    <property type="evidence" value="ECO:0007669"/>
    <property type="project" value="UniProtKB-KW"/>
</dbReference>
<organism evidence="15 16">
    <name type="scientific">Pinctada imbricata</name>
    <name type="common">Atlantic pearl-oyster</name>
    <name type="synonym">Pinctada martensii</name>
    <dbReference type="NCBI Taxonomy" id="66713"/>
    <lineage>
        <taxon>Eukaryota</taxon>
        <taxon>Metazoa</taxon>
        <taxon>Spiralia</taxon>
        <taxon>Lophotrochozoa</taxon>
        <taxon>Mollusca</taxon>
        <taxon>Bivalvia</taxon>
        <taxon>Autobranchia</taxon>
        <taxon>Pteriomorphia</taxon>
        <taxon>Pterioida</taxon>
        <taxon>Pterioidea</taxon>
        <taxon>Pteriidae</taxon>
        <taxon>Pinctada</taxon>
    </lineage>
</organism>
<keyword evidence="8 12" id="KW-0406">Ion transport</keyword>
<feature type="region of interest" description="Disordered" evidence="13">
    <location>
        <begin position="192"/>
        <end position="214"/>
    </location>
</feature>
<dbReference type="SUPFAM" id="SSF81296">
    <property type="entry name" value="E set domains"/>
    <property type="match status" value="1"/>
</dbReference>
<dbReference type="GO" id="GO:0034765">
    <property type="term" value="P:regulation of monoatomic ion transmembrane transport"/>
    <property type="evidence" value="ECO:0007669"/>
    <property type="project" value="TreeGrafter"/>
</dbReference>
<dbReference type="PANTHER" id="PTHR11767">
    <property type="entry name" value="INWARD RECTIFIER POTASSIUM CHANNEL"/>
    <property type="match status" value="1"/>
</dbReference>
<name>A0AA88XVB2_PINIB</name>
<dbReference type="InterPro" id="IPR013518">
    <property type="entry name" value="K_chnl_inward-rec_Kir_cyto"/>
</dbReference>
<reference evidence="15" key="1">
    <citation type="submission" date="2019-08" db="EMBL/GenBank/DDBJ databases">
        <title>The improved chromosome-level genome for the pearl oyster Pinctada fucata martensii using PacBio sequencing and Hi-C.</title>
        <authorList>
            <person name="Zheng Z."/>
        </authorList>
    </citation>
    <scope>NUCLEOTIDE SEQUENCE</scope>
    <source>
        <strain evidence="15">ZZ-2019</strain>
        <tissue evidence="15">Adductor muscle</tissue>
    </source>
</reference>
<keyword evidence="9" id="KW-0472">Membrane</keyword>
<gene>
    <name evidence="15" type="ORF">FSP39_016342</name>
</gene>
<dbReference type="GO" id="GO:1990573">
    <property type="term" value="P:potassium ion import across plasma membrane"/>
    <property type="evidence" value="ECO:0007669"/>
    <property type="project" value="TreeGrafter"/>
</dbReference>
<dbReference type="PANTHER" id="PTHR11767:SF102">
    <property type="entry name" value="INWARDLY RECTIFYING POTASSIUM CHANNEL 1, ISOFORM F"/>
    <property type="match status" value="1"/>
</dbReference>
<comment type="catalytic activity">
    <reaction evidence="11">
        <text>K(+)(in) = K(+)(out)</text>
        <dbReference type="Rhea" id="RHEA:29463"/>
        <dbReference type="ChEBI" id="CHEBI:29103"/>
    </reaction>
</comment>
<evidence type="ECO:0000256" key="8">
    <source>
        <dbReference type="ARBA" id="ARBA00023065"/>
    </source>
</evidence>
<keyword evidence="4 12" id="KW-0812">Transmembrane</keyword>
<evidence type="ECO:0000313" key="16">
    <source>
        <dbReference type="Proteomes" id="UP001186944"/>
    </source>
</evidence>
<comment type="similarity">
    <text evidence="12">Belongs to the inward rectifier-type potassium channel (TC 1.A.2.1) family.</text>
</comment>
<proteinExistence type="inferred from homology"/>
<keyword evidence="2 12" id="KW-0813">Transport</keyword>
<keyword evidence="16" id="KW-1185">Reference proteome</keyword>
<evidence type="ECO:0000256" key="10">
    <source>
        <dbReference type="ARBA" id="ARBA00023303"/>
    </source>
</evidence>
<dbReference type="InterPro" id="IPR041647">
    <property type="entry name" value="IRK_C"/>
</dbReference>
<dbReference type="Pfam" id="PF17655">
    <property type="entry name" value="IRK_C"/>
    <property type="match status" value="1"/>
</dbReference>
<evidence type="ECO:0000256" key="11">
    <source>
        <dbReference type="ARBA" id="ARBA00034430"/>
    </source>
</evidence>
<keyword evidence="3 12" id="KW-0633">Potassium transport</keyword>
<keyword evidence="6 12" id="KW-0630">Potassium</keyword>
<evidence type="ECO:0000259" key="14">
    <source>
        <dbReference type="Pfam" id="PF17655"/>
    </source>
</evidence>
<dbReference type="AlphaFoldDB" id="A0AA88XVB2"/>
<evidence type="ECO:0000313" key="15">
    <source>
        <dbReference type="EMBL" id="KAK3090997.1"/>
    </source>
</evidence>
<dbReference type="GO" id="GO:0005886">
    <property type="term" value="C:plasma membrane"/>
    <property type="evidence" value="ECO:0007669"/>
    <property type="project" value="TreeGrafter"/>
</dbReference>
<keyword evidence="7" id="KW-1133">Transmembrane helix</keyword>
<evidence type="ECO:0000256" key="9">
    <source>
        <dbReference type="ARBA" id="ARBA00023136"/>
    </source>
</evidence>
<dbReference type="Proteomes" id="UP001186944">
    <property type="component" value="Unassembled WGS sequence"/>
</dbReference>
<evidence type="ECO:0000256" key="4">
    <source>
        <dbReference type="ARBA" id="ARBA00022692"/>
    </source>
</evidence>
<evidence type="ECO:0000256" key="7">
    <source>
        <dbReference type="ARBA" id="ARBA00022989"/>
    </source>
</evidence>
<protein>
    <recommendedName>
        <fullName evidence="14">Inward rectifier potassium channel C-terminal domain-containing protein</fullName>
    </recommendedName>
</protein>
<keyword evidence="5 12" id="KW-0851">Voltage-gated channel</keyword>
<dbReference type="InterPro" id="IPR016449">
    <property type="entry name" value="K_chnl_inward-rec_Kir"/>
</dbReference>
<dbReference type="PRINTS" id="PR01320">
    <property type="entry name" value="KIRCHANNEL"/>
</dbReference>
<dbReference type="Gene3D" id="2.60.40.1400">
    <property type="entry name" value="G protein-activated inward rectifier potassium channel 1"/>
    <property type="match status" value="1"/>
</dbReference>
<evidence type="ECO:0000256" key="12">
    <source>
        <dbReference type="RuleBase" id="RU003822"/>
    </source>
</evidence>
<evidence type="ECO:0000256" key="6">
    <source>
        <dbReference type="ARBA" id="ARBA00022958"/>
    </source>
</evidence>
<dbReference type="GO" id="GO:0005242">
    <property type="term" value="F:inward rectifier potassium channel activity"/>
    <property type="evidence" value="ECO:0007669"/>
    <property type="project" value="InterPro"/>
</dbReference>